<dbReference type="PROSITE" id="PS51318">
    <property type="entry name" value="TAT"/>
    <property type="match status" value="1"/>
</dbReference>
<proteinExistence type="predicted"/>
<dbReference type="InterPro" id="IPR006311">
    <property type="entry name" value="TAT_signal"/>
</dbReference>
<name>A0ABT2ANJ6_9BURK</name>
<keyword evidence="2" id="KW-1185">Reference proteome</keyword>
<protein>
    <submittedName>
        <fullName evidence="1">Twin-arginine translocation signal domain-containing protein</fullName>
    </submittedName>
</protein>
<dbReference type="NCBIfam" id="TIGR01409">
    <property type="entry name" value="TAT_signal_seq"/>
    <property type="match status" value="1"/>
</dbReference>
<gene>
    <name evidence="1" type="ORF">NX780_15705</name>
</gene>
<organism evidence="1 2">
    <name type="scientific">Massilia agri</name>
    <dbReference type="NCBI Taxonomy" id="1886785"/>
    <lineage>
        <taxon>Bacteria</taxon>
        <taxon>Pseudomonadati</taxon>
        <taxon>Pseudomonadota</taxon>
        <taxon>Betaproteobacteria</taxon>
        <taxon>Burkholderiales</taxon>
        <taxon>Oxalobacteraceae</taxon>
        <taxon>Telluria group</taxon>
        <taxon>Massilia</taxon>
    </lineage>
</organism>
<dbReference type="RefSeq" id="WP_258828815.1">
    <property type="nucleotide sequence ID" value="NZ_JANUHA010000011.1"/>
</dbReference>
<reference evidence="1 2" key="1">
    <citation type="submission" date="2022-08" db="EMBL/GenBank/DDBJ databases">
        <title>Reclassification of Massilia species as members of the genera Telluria, Duganella, Pseudoduganella, Mokoshia gen. nov. and Zemynaea gen. nov. using orthogonal and non-orthogonal genome-based approaches.</title>
        <authorList>
            <person name="Bowman J.P."/>
        </authorList>
    </citation>
    <scope>NUCLEOTIDE SEQUENCE [LARGE SCALE GENOMIC DNA]</scope>
    <source>
        <strain evidence="1 2">JCM 31661</strain>
    </source>
</reference>
<evidence type="ECO:0000313" key="2">
    <source>
        <dbReference type="Proteomes" id="UP001206572"/>
    </source>
</evidence>
<comment type="caution">
    <text evidence="1">The sequence shown here is derived from an EMBL/GenBank/DDBJ whole genome shotgun (WGS) entry which is preliminary data.</text>
</comment>
<dbReference type="InterPro" id="IPR029058">
    <property type="entry name" value="AB_hydrolase_fold"/>
</dbReference>
<dbReference type="EMBL" id="JANUHA010000011">
    <property type="protein sequence ID" value="MCS0597793.1"/>
    <property type="molecule type" value="Genomic_DNA"/>
</dbReference>
<accession>A0ABT2ANJ6</accession>
<dbReference type="Gene3D" id="3.40.50.1820">
    <property type="entry name" value="alpha/beta hydrolase"/>
    <property type="match status" value="1"/>
</dbReference>
<dbReference type="InterPro" id="IPR019546">
    <property type="entry name" value="TAT_signal_bac_arc"/>
</dbReference>
<dbReference type="Proteomes" id="UP001206572">
    <property type="component" value="Unassembled WGS sequence"/>
</dbReference>
<evidence type="ECO:0000313" key="1">
    <source>
        <dbReference type="EMBL" id="MCS0597793.1"/>
    </source>
</evidence>
<sequence>MNEHTDKPFTRHDASDTDIERRQLLKMTGTGAAAMGLAMAVPGQASAQTRVKLGDKWDKTFPRSDKLITGKSASGTVMASPWQRTYTCPRTPAASWRRSWSAAFGAVKEQSSGLYAQTMAEHGLITLPFDPSYTGESGANRATWLRPTSTLKTTARLLTSSACCRTSTASASAPSVFAA</sequence>